<reference evidence="2" key="1">
    <citation type="journal article" date="2015" name="Proc. Natl. Acad. Sci. U.S.A.">
        <title>Genome sequencing of adzuki bean (Vigna angularis) provides insight into high starch and low fat accumulation and domestication.</title>
        <authorList>
            <person name="Yang K."/>
            <person name="Tian Z."/>
            <person name="Chen C."/>
            <person name="Luo L."/>
            <person name="Zhao B."/>
            <person name="Wang Z."/>
            <person name="Yu L."/>
            <person name="Li Y."/>
            <person name="Sun Y."/>
            <person name="Li W."/>
            <person name="Chen Y."/>
            <person name="Li Y."/>
            <person name="Zhang Y."/>
            <person name="Ai D."/>
            <person name="Zhao J."/>
            <person name="Shang C."/>
            <person name="Ma Y."/>
            <person name="Wu B."/>
            <person name="Wang M."/>
            <person name="Gao L."/>
            <person name="Sun D."/>
            <person name="Zhang P."/>
            <person name="Guo F."/>
            <person name="Wang W."/>
            <person name="Li Y."/>
            <person name="Wang J."/>
            <person name="Varshney R.K."/>
            <person name="Wang J."/>
            <person name="Ling H.Q."/>
            <person name="Wan P."/>
        </authorList>
    </citation>
    <scope>NUCLEOTIDE SEQUENCE</scope>
    <source>
        <strain evidence="2">cv. Jingnong 6</strain>
    </source>
</reference>
<dbReference type="Gramene" id="KOM57296">
    <property type="protein sequence ID" value="KOM57296"/>
    <property type="gene ID" value="LR48_Vigan11g032800"/>
</dbReference>
<gene>
    <name evidence="1" type="ORF">LR48_Vigan11g032800</name>
</gene>
<dbReference type="Proteomes" id="UP000053144">
    <property type="component" value="Chromosome 11"/>
</dbReference>
<protein>
    <submittedName>
        <fullName evidence="1">Uncharacterized protein</fullName>
    </submittedName>
</protein>
<sequence length="149" mass="16603">MSLMNPRTEKLVRRLTIVATVTASYFLLTADYGPQPNALDPGGTNECRTSLFYCVQFYLICSSKAIYYDKNSLKKHKSNTALCPPEIVSGNKNMAQYLVCYCIGFTVTTPKIKKQILSAQSMVKGYILGSKIESQENQLGKLDSNKDQP</sequence>
<evidence type="ECO:0000313" key="1">
    <source>
        <dbReference type="EMBL" id="KOM57296.1"/>
    </source>
</evidence>
<dbReference type="PANTHER" id="PTHR37696">
    <property type="entry name" value="ADENYLOSUCCINATE SYNTHETASE-RELATED"/>
    <property type="match status" value="1"/>
</dbReference>
<name>A0A0L9VQE5_PHAAN</name>
<dbReference type="EMBL" id="CM003381">
    <property type="protein sequence ID" value="KOM57296.1"/>
    <property type="molecule type" value="Genomic_DNA"/>
</dbReference>
<dbReference type="PANTHER" id="PTHR37696:SF1">
    <property type="entry name" value="ADENYLOSUCCINATE SYNTHETASE-RELATED"/>
    <property type="match status" value="1"/>
</dbReference>
<dbReference type="AlphaFoldDB" id="A0A0L9VQE5"/>
<accession>A0A0L9VQE5</accession>
<proteinExistence type="predicted"/>
<organism evidence="1 2">
    <name type="scientific">Phaseolus angularis</name>
    <name type="common">Azuki bean</name>
    <name type="synonym">Vigna angularis</name>
    <dbReference type="NCBI Taxonomy" id="3914"/>
    <lineage>
        <taxon>Eukaryota</taxon>
        <taxon>Viridiplantae</taxon>
        <taxon>Streptophyta</taxon>
        <taxon>Embryophyta</taxon>
        <taxon>Tracheophyta</taxon>
        <taxon>Spermatophyta</taxon>
        <taxon>Magnoliopsida</taxon>
        <taxon>eudicotyledons</taxon>
        <taxon>Gunneridae</taxon>
        <taxon>Pentapetalae</taxon>
        <taxon>rosids</taxon>
        <taxon>fabids</taxon>
        <taxon>Fabales</taxon>
        <taxon>Fabaceae</taxon>
        <taxon>Papilionoideae</taxon>
        <taxon>50 kb inversion clade</taxon>
        <taxon>NPAAA clade</taxon>
        <taxon>indigoferoid/millettioid clade</taxon>
        <taxon>Phaseoleae</taxon>
        <taxon>Vigna</taxon>
    </lineage>
</organism>
<evidence type="ECO:0000313" key="2">
    <source>
        <dbReference type="Proteomes" id="UP000053144"/>
    </source>
</evidence>